<proteinExistence type="predicted"/>
<dbReference type="Pfam" id="PF17159">
    <property type="entry name" value="MASE3"/>
    <property type="match status" value="1"/>
</dbReference>
<dbReference type="Gene3D" id="3.60.40.10">
    <property type="entry name" value="PPM-type phosphatase domain"/>
    <property type="match status" value="1"/>
</dbReference>
<keyword evidence="2" id="KW-1133">Transmembrane helix</keyword>
<dbReference type="InterPro" id="IPR052016">
    <property type="entry name" value="Bact_Sigma-Reg"/>
</dbReference>
<sequence>MILEKPNKLHEIKNDYMYIILTIIITFLIFFIVITYEYELYTVFSVVNFLTWHTILEFISIVFAFIIFNNCYYSYKHTNRLRLLVLSSTFLLVGCIDFLHTLSYEGMPVTFAPSSAKMATTYRIIARLIMAVGIFITSIMPFFKKAKIDERLTIFLNIFLAFIFFYMVNYRLDVLPSLIIEGKGLTSLKINLEYLIMFLQIISIINFIKNYRMTFNRYLIKLSSGLVLMTFSEALFTLYKSPYDTFNFLGHLYKAVGFYLIYHSIYKYNIELPYKKLKEAREKISLYADNLEKLVDIRTKEFKEANYRLNKELDYAKVIQQSLLPPSNIDFGNVNFISQYIPCEKLSGDFYDIYEIDKDNIGMYILDVTGHGVPAALLTMFSINNIKSNERLIKRYRGLKPHKNLQNFYEEFNKLNFPEEMHIVTFFATYNRTEKILTYCSAGMNCYPILIKKTGEYELLDRSQGFPICQFSDFFTPEFKSAKIKLHQGDKVIFYTDGLTDMQKNSAIDYKDLINILLKNHKNNIRELNYDLLKRLENSKKDFDDDITYFIMEVL</sequence>
<dbReference type="GO" id="GO:0016791">
    <property type="term" value="F:phosphatase activity"/>
    <property type="evidence" value="ECO:0007669"/>
    <property type="project" value="TreeGrafter"/>
</dbReference>
<protein>
    <submittedName>
        <fullName evidence="4">Serine phosphatase RsbU, regulator of sigma subunit</fullName>
    </submittedName>
</protein>
<feature type="transmembrane region" description="Helical" evidence="2">
    <location>
        <begin position="83"/>
        <end position="104"/>
    </location>
</feature>
<dbReference type="OrthoDB" id="9763484at2"/>
<dbReference type="InterPro" id="IPR033425">
    <property type="entry name" value="MASE3"/>
</dbReference>
<dbReference type="Proteomes" id="UP000184465">
    <property type="component" value="Unassembled WGS sequence"/>
</dbReference>
<dbReference type="Pfam" id="PF07228">
    <property type="entry name" value="SpoIIE"/>
    <property type="match status" value="1"/>
</dbReference>
<reference evidence="4 5" key="1">
    <citation type="submission" date="2016-11" db="EMBL/GenBank/DDBJ databases">
        <authorList>
            <person name="Jaros S."/>
            <person name="Januszkiewicz K."/>
            <person name="Wedrychowicz H."/>
        </authorList>
    </citation>
    <scope>NUCLEOTIDE SEQUENCE [LARGE SCALE GENOMIC DNA]</scope>
    <source>
        <strain evidence="4 5">DSM 15212</strain>
    </source>
</reference>
<feature type="transmembrane region" description="Helical" evidence="2">
    <location>
        <begin position="218"/>
        <end position="239"/>
    </location>
</feature>
<dbReference type="STRING" id="1121301.SAMN02745912_01324"/>
<organism evidence="4 5">
    <name type="scientific">Paramaledivibacter caminithermalis (strain DSM 15212 / CIP 107654 / DViRD3)</name>
    <name type="common">Clostridium caminithermale</name>
    <dbReference type="NCBI Taxonomy" id="1121301"/>
    <lineage>
        <taxon>Bacteria</taxon>
        <taxon>Bacillati</taxon>
        <taxon>Bacillota</taxon>
        <taxon>Clostridia</taxon>
        <taxon>Peptostreptococcales</taxon>
        <taxon>Caminicellaceae</taxon>
        <taxon>Paramaledivibacter</taxon>
    </lineage>
</organism>
<dbReference type="EMBL" id="FRAG01000011">
    <property type="protein sequence ID" value="SHJ84731.1"/>
    <property type="molecule type" value="Genomic_DNA"/>
</dbReference>
<keyword evidence="5" id="KW-1185">Reference proteome</keyword>
<keyword evidence="2" id="KW-0472">Membrane</keyword>
<keyword evidence="2" id="KW-0812">Transmembrane</keyword>
<dbReference type="InterPro" id="IPR001932">
    <property type="entry name" value="PPM-type_phosphatase-like_dom"/>
</dbReference>
<evidence type="ECO:0000259" key="3">
    <source>
        <dbReference type="SMART" id="SM00331"/>
    </source>
</evidence>
<feature type="transmembrane region" description="Helical" evidence="2">
    <location>
        <begin position="154"/>
        <end position="172"/>
    </location>
</feature>
<dbReference type="PANTHER" id="PTHR43156:SF2">
    <property type="entry name" value="STAGE II SPORULATION PROTEIN E"/>
    <property type="match status" value="1"/>
</dbReference>
<feature type="domain" description="PPM-type phosphatase" evidence="3">
    <location>
        <begin position="334"/>
        <end position="554"/>
    </location>
</feature>
<feature type="transmembrane region" description="Helical" evidence="2">
    <location>
        <begin position="192"/>
        <end position="211"/>
    </location>
</feature>
<evidence type="ECO:0000313" key="5">
    <source>
        <dbReference type="Proteomes" id="UP000184465"/>
    </source>
</evidence>
<dbReference type="PANTHER" id="PTHR43156">
    <property type="entry name" value="STAGE II SPORULATION PROTEIN E-RELATED"/>
    <property type="match status" value="1"/>
</dbReference>
<evidence type="ECO:0000256" key="1">
    <source>
        <dbReference type="ARBA" id="ARBA00022801"/>
    </source>
</evidence>
<keyword evidence="1" id="KW-0378">Hydrolase</keyword>
<accession>A0A1M6MMM4</accession>
<dbReference type="SMART" id="SM00331">
    <property type="entry name" value="PP2C_SIG"/>
    <property type="match status" value="1"/>
</dbReference>
<evidence type="ECO:0000256" key="2">
    <source>
        <dbReference type="SAM" id="Phobius"/>
    </source>
</evidence>
<gene>
    <name evidence="4" type="ORF">SAMN02745912_01324</name>
</gene>
<feature type="transmembrane region" description="Helical" evidence="2">
    <location>
        <begin position="50"/>
        <end position="71"/>
    </location>
</feature>
<feature type="transmembrane region" description="Helical" evidence="2">
    <location>
        <begin position="124"/>
        <end position="142"/>
    </location>
</feature>
<name>A0A1M6MMM4_PARC5</name>
<feature type="transmembrane region" description="Helical" evidence="2">
    <location>
        <begin position="251"/>
        <end position="268"/>
    </location>
</feature>
<feature type="transmembrane region" description="Helical" evidence="2">
    <location>
        <begin position="16"/>
        <end position="38"/>
    </location>
</feature>
<dbReference type="AlphaFoldDB" id="A0A1M6MMM4"/>
<dbReference type="InterPro" id="IPR036457">
    <property type="entry name" value="PPM-type-like_dom_sf"/>
</dbReference>
<evidence type="ECO:0000313" key="4">
    <source>
        <dbReference type="EMBL" id="SHJ84731.1"/>
    </source>
</evidence>
<dbReference type="RefSeq" id="WP_073148174.1">
    <property type="nucleotide sequence ID" value="NZ_FRAG01000011.1"/>
</dbReference>